<evidence type="ECO:0000256" key="2">
    <source>
        <dbReference type="ARBA" id="ARBA00023157"/>
    </source>
</evidence>
<sequence>VCSSSCGQGQRTRSRDVLHENRHGGLPCNNALVETAGCVQKTCDVCAPVDCNWGDWEMWSACDKCGGQRKRYRHIEVQPECGGKACTPQMAEEMGNCTRQCHSETYCAWEDWQNWEACSVTCGDLGRKSRVRYLKAYDQPHAIAAAALETSAGGLVNIEAKFEELKQRAQGVEVRRVGELGTAFLLGTLSFAGLLAMGKRLSRGLEAPIWGFSRHRYEAAPTNEYPLRAG</sequence>
<keyword evidence="1" id="KW-0677">Repeat</keyword>
<dbReference type="Proteomes" id="UP000626109">
    <property type="component" value="Unassembled WGS sequence"/>
</dbReference>
<comment type="caution">
    <text evidence="3">The sequence shown here is derived from an EMBL/GenBank/DDBJ whole genome shotgun (WGS) entry which is preliminary data.</text>
</comment>
<dbReference type="Gene3D" id="2.20.100.10">
    <property type="entry name" value="Thrombospondin type-1 (TSP1) repeat"/>
    <property type="match status" value="3"/>
</dbReference>
<dbReference type="SMART" id="SM00209">
    <property type="entry name" value="TSP1"/>
    <property type="match status" value="3"/>
</dbReference>
<dbReference type="SUPFAM" id="SSF82895">
    <property type="entry name" value="TSP-1 type 1 repeat"/>
    <property type="match status" value="3"/>
</dbReference>
<dbReference type="PANTHER" id="PTHR22906">
    <property type="entry name" value="PROPERDIN"/>
    <property type="match status" value="1"/>
</dbReference>
<evidence type="ECO:0000256" key="1">
    <source>
        <dbReference type="ARBA" id="ARBA00022737"/>
    </source>
</evidence>
<proteinExistence type="predicted"/>
<feature type="non-terminal residue" evidence="3">
    <location>
        <position position="230"/>
    </location>
</feature>
<evidence type="ECO:0008006" key="5">
    <source>
        <dbReference type="Google" id="ProtNLM"/>
    </source>
</evidence>
<dbReference type="InterPro" id="IPR052065">
    <property type="entry name" value="Compl_asym_regulator"/>
</dbReference>
<name>A0A813LC70_POLGL</name>
<evidence type="ECO:0000313" key="4">
    <source>
        <dbReference type="Proteomes" id="UP000626109"/>
    </source>
</evidence>
<accession>A0A813LC70</accession>
<dbReference type="InterPro" id="IPR000884">
    <property type="entry name" value="TSP1_rpt"/>
</dbReference>
<keyword evidence="2" id="KW-1015">Disulfide bond</keyword>
<dbReference type="PROSITE" id="PS50092">
    <property type="entry name" value="TSP1"/>
    <property type="match status" value="2"/>
</dbReference>
<organism evidence="3 4">
    <name type="scientific">Polarella glacialis</name>
    <name type="common">Dinoflagellate</name>
    <dbReference type="NCBI Taxonomy" id="89957"/>
    <lineage>
        <taxon>Eukaryota</taxon>
        <taxon>Sar</taxon>
        <taxon>Alveolata</taxon>
        <taxon>Dinophyceae</taxon>
        <taxon>Suessiales</taxon>
        <taxon>Suessiaceae</taxon>
        <taxon>Polarella</taxon>
    </lineage>
</organism>
<evidence type="ECO:0000313" key="3">
    <source>
        <dbReference type="EMBL" id="CAE8723688.1"/>
    </source>
</evidence>
<protein>
    <recommendedName>
        <fullName evidence="5">Spondin-like TSP1 domain-containing protein</fullName>
    </recommendedName>
</protein>
<dbReference type="Pfam" id="PF00090">
    <property type="entry name" value="TSP_1"/>
    <property type="match status" value="2"/>
</dbReference>
<reference evidence="3" key="1">
    <citation type="submission" date="2021-02" db="EMBL/GenBank/DDBJ databases">
        <authorList>
            <person name="Dougan E. K."/>
            <person name="Rhodes N."/>
            <person name="Thang M."/>
            <person name="Chan C."/>
        </authorList>
    </citation>
    <scope>NUCLEOTIDE SEQUENCE</scope>
</reference>
<dbReference type="InterPro" id="IPR036383">
    <property type="entry name" value="TSP1_rpt_sf"/>
</dbReference>
<dbReference type="EMBL" id="CAJNNW010034723">
    <property type="protein sequence ID" value="CAE8723688.1"/>
    <property type="molecule type" value="Genomic_DNA"/>
</dbReference>
<gene>
    <name evidence="3" type="ORF">PGLA2088_LOCUS43298</name>
</gene>
<dbReference type="PANTHER" id="PTHR22906:SF21">
    <property type="entry name" value="SEMA DOMAIN-CONTAINING PROTEIN"/>
    <property type="match status" value="1"/>
</dbReference>
<dbReference type="AlphaFoldDB" id="A0A813LC70"/>